<dbReference type="Gene3D" id="6.10.340.10">
    <property type="match status" value="1"/>
</dbReference>
<dbReference type="GO" id="GO:0016020">
    <property type="term" value="C:membrane"/>
    <property type="evidence" value="ECO:0007669"/>
    <property type="project" value="InterPro"/>
</dbReference>
<evidence type="ECO:0000256" key="2">
    <source>
        <dbReference type="SAM" id="Phobius"/>
    </source>
</evidence>
<evidence type="ECO:0000313" key="4">
    <source>
        <dbReference type="EMBL" id="SBW12960.1"/>
    </source>
</evidence>
<dbReference type="AlphaFoldDB" id="A0A212KMU5"/>
<organism evidence="4">
    <name type="scientific">uncultured Alphaproteobacteria bacterium</name>
    <dbReference type="NCBI Taxonomy" id="91750"/>
    <lineage>
        <taxon>Bacteria</taxon>
        <taxon>Pseudomonadati</taxon>
        <taxon>Pseudomonadota</taxon>
        <taxon>Alphaproteobacteria</taxon>
        <taxon>environmental samples</taxon>
    </lineage>
</organism>
<dbReference type="SMART" id="SM00304">
    <property type="entry name" value="HAMP"/>
    <property type="match status" value="1"/>
</dbReference>
<name>A0A212KMU5_9PROT</name>
<dbReference type="GO" id="GO:0007165">
    <property type="term" value="P:signal transduction"/>
    <property type="evidence" value="ECO:0007669"/>
    <property type="project" value="InterPro"/>
</dbReference>
<feature type="domain" description="HAMP" evidence="3">
    <location>
        <begin position="335"/>
        <end position="388"/>
    </location>
</feature>
<feature type="transmembrane region" description="Helical" evidence="2">
    <location>
        <begin position="313"/>
        <end position="334"/>
    </location>
</feature>
<proteinExistence type="predicted"/>
<keyword evidence="2" id="KW-0472">Membrane</keyword>
<accession>A0A212KMU5</accession>
<keyword evidence="2" id="KW-1133">Transmembrane helix</keyword>
<dbReference type="EMBL" id="FLUO01000003">
    <property type="protein sequence ID" value="SBW12960.1"/>
    <property type="molecule type" value="Genomic_DNA"/>
</dbReference>
<dbReference type="Pfam" id="PF00672">
    <property type="entry name" value="HAMP"/>
    <property type="match status" value="1"/>
</dbReference>
<dbReference type="InterPro" id="IPR003660">
    <property type="entry name" value="HAMP_dom"/>
</dbReference>
<gene>
    <name evidence="4" type="ORF">KL86APRO_30451</name>
</gene>
<dbReference type="SUPFAM" id="SSF158472">
    <property type="entry name" value="HAMP domain-like"/>
    <property type="match status" value="1"/>
</dbReference>
<protein>
    <recommendedName>
        <fullName evidence="3">HAMP domain-containing protein</fullName>
    </recommendedName>
</protein>
<dbReference type="PROSITE" id="PS50885">
    <property type="entry name" value="HAMP"/>
    <property type="match status" value="1"/>
</dbReference>
<keyword evidence="2" id="KW-0812">Transmembrane</keyword>
<feature type="region of interest" description="Disordered" evidence="1">
    <location>
        <begin position="397"/>
        <end position="417"/>
    </location>
</feature>
<evidence type="ECO:0000259" key="3">
    <source>
        <dbReference type="PROSITE" id="PS50885"/>
    </source>
</evidence>
<sequence length="656" mass="69389">MHRPATLPSGDPMPSLSNLRMPAKLYGSAAVILTLIAIMAATSWSAFHKIEAAFVSVRQSAEISQLAQTAQLQMSNAAYANLGLSKAQTPEELTLYEGVSTARRTQAIASVRRALAAAAGDDERRLLDALLKKMEAYGEISEKGLELRRAYIERKAELLVISPKLADAMAYALSQAIATTPLLVNPTMSANQGLTAARAAMLLYLLSNGEEDAEKQDRALKTAQAAIQMAAGLAGGTAIEGVIDSVAEMTNDYESSASLLMALAQRSNALWYEEARAARAELDAAADATTKHLMRVADGAIASATASIADASAVLGGVSVLVLLVVIGLNWLTVRLVARPIVRITGVMSDLAHGDKNVAVPYLGRGDEVGGIAEAVQVFKDNALRLDAMAAEQAEAGGKAADHRQHPRRGGASGGVGHRVRGLHHLDHPRRATVAVARHHQAVDEAAAPVGFERARHRARRLARADHHRAPRGRLRNLRREADFRRGGGEAGVEHVAEKTGVRRVGGDHRGGFPCRVPSRLARRAGRGNESPRRLSTGAFAGMGRFQAARIRAMKSSTSLSRRSDCCASSPAAARSSLAPAPARPAASVTSVMWEDTSRVPAAACSTFRAISAVAAVCSSTAEAMVAWMPLIRAMIVEISWIASTASPVELCTSPI</sequence>
<evidence type="ECO:0000256" key="1">
    <source>
        <dbReference type="SAM" id="MobiDB-lite"/>
    </source>
</evidence>
<reference evidence="4" key="1">
    <citation type="submission" date="2016-04" db="EMBL/GenBank/DDBJ databases">
        <authorList>
            <person name="Evans L.H."/>
            <person name="Alamgir A."/>
            <person name="Owens N."/>
            <person name="Weber N.D."/>
            <person name="Virtaneva K."/>
            <person name="Barbian K."/>
            <person name="Babar A."/>
            <person name="Rosenke K."/>
        </authorList>
    </citation>
    <scope>NUCLEOTIDE SEQUENCE</scope>
    <source>
        <strain evidence="4">86</strain>
    </source>
</reference>
<feature type="transmembrane region" description="Helical" evidence="2">
    <location>
        <begin position="25"/>
        <end position="47"/>
    </location>
</feature>